<reference evidence="2" key="1">
    <citation type="submission" date="2023-04" db="EMBL/GenBank/DDBJ databases">
        <title>Phytophthora fragariaefolia NBRC 109709.</title>
        <authorList>
            <person name="Ichikawa N."/>
            <person name="Sato H."/>
            <person name="Tonouchi N."/>
        </authorList>
    </citation>
    <scope>NUCLEOTIDE SEQUENCE</scope>
    <source>
        <strain evidence="2">NBRC 109709</strain>
    </source>
</reference>
<protein>
    <submittedName>
        <fullName evidence="2">Unnamed protein product</fullName>
    </submittedName>
</protein>
<feature type="region of interest" description="Disordered" evidence="1">
    <location>
        <begin position="1"/>
        <end position="58"/>
    </location>
</feature>
<organism evidence="2 3">
    <name type="scientific">Phytophthora fragariaefolia</name>
    <dbReference type="NCBI Taxonomy" id="1490495"/>
    <lineage>
        <taxon>Eukaryota</taxon>
        <taxon>Sar</taxon>
        <taxon>Stramenopiles</taxon>
        <taxon>Oomycota</taxon>
        <taxon>Peronosporomycetes</taxon>
        <taxon>Peronosporales</taxon>
        <taxon>Peronosporaceae</taxon>
        <taxon>Phytophthora</taxon>
    </lineage>
</organism>
<proteinExistence type="predicted"/>
<feature type="region of interest" description="Disordered" evidence="1">
    <location>
        <begin position="88"/>
        <end position="125"/>
    </location>
</feature>
<feature type="compositionally biased region" description="Basic residues" evidence="1">
    <location>
        <begin position="113"/>
        <end position="125"/>
    </location>
</feature>
<dbReference type="Proteomes" id="UP001165121">
    <property type="component" value="Unassembled WGS sequence"/>
</dbReference>
<evidence type="ECO:0000313" key="3">
    <source>
        <dbReference type="Proteomes" id="UP001165121"/>
    </source>
</evidence>
<feature type="compositionally biased region" description="Polar residues" evidence="1">
    <location>
        <begin position="88"/>
        <end position="97"/>
    </location>
</feature>
<dbReference type="EMBL" id="BSXT01002824">
    <property type="protein sequence ID" value="GMF51153.1"/>
    <property type="molecule type" value="Genomic_DNA"/>
</dbReference>
<name>A0A9W7D2M5_9STRA</name>
<feature type="compositionally biased region" description="Low complexity" evidence="1">
    <location>
        <begin position="35"/>
        <end position="53"/>
    </location>
</feature>
<evidence type="ECO:0000256" key="1">
    <source>
        <dbReference type="SAM" id="MobiDB-lite"/>
    </source>
</evidence>
<comment type="caution">
    <text evidence="2">The sequence shown here is derived from an EMBL/GenBank/DDBJ whole genome shotgun (WGS) entry which is preliminary data.</text>
</comment>
<keyword evidence="3" id="KW-1185">Reference proteome</keyword>
<feature type="compositionally biased region" description="Polar residues" evidence="1">
    <location>
        <begin position="1"/>
        <end position="34"/>
    </location>
</feature>
<evidence type="ECO:0000313" key="2">
    <source>
        <dbReference type="EMBL" id="GMF51153.1"/>
    </source>
</evidence>
<gene>
    <name evidence="2" type="ORF">Pfra01_002060100</name>
</gene>
<dbReference type="AlphaFoldDB" id="A0A9W7D2M5"/>
<accession>A0A9W7D2M5</accession>
<sequence length="125" mass="12986">MSSGTAFSVKSESQATPSLFETTGGSDVSLTRATSGSQTSRDSSSGSSGFSWGHDAGGHMAAVPVAMDARVLGGETAVRPAIAMYVTQETLPSNPVQVDQDDVTMPESSRSQARGRKSKSSRRRS</sequence>